<proteinExistence type="predicted"/>
<dbReference type="EMBL" id="LAZR01060250">
    <property type="protein sequence ID" value="KKK66081.1"/>
    <property type="molecule type" value="Genomic_DNA"/>
</dbReference>
<accession>A0A0F9A1K2</accession>
<feature type="compositionally biased region" description="Pro residues" evidence="1">
    <location>
        <begin position="1"/>
        <end position="19"/>
    </location>
</feature>
<evidence type="ECO:0000256" key="1">
    <source>
        <dbReference type="SAM" id="MobiDB-lite"/>
    </source>
</evidence>
<protein>
    <submittedName>
        <fullName evidence="2">Uncharacterized protein</fullName>
    </submittedName>
</protein>
<organism evidence="2">
    <name type="scientific">marine sediment metagenome</name>
    <dbReference type="NCBI Taxonomy" id="412755"/>
    <lineage>
        <taxon>unclassified sequences</taxon>
        <taxon>metagenomes</taxon>
        <taxon>ecological metagenomes</taxon>
    </lineage>
</organism>
<gene>
    <name evidence="2" type="ORF">LCGC14_2967660</name>
</gene>
<feature type="non-terminal residue" evidence="2">
    <location>
        <position position="1"/>
    </location>
</feature>
<name>A0A0F9A1K2_9ZZZZ</name>
<reference evidence="2" key="1">
    <citation type="journal article" date="2015" name="Nature">
        <title>Complex archaea that bridge the gap between prokaryotes and eukaryotes.</title>
        <authorList>
            <person name="Spang A."/>
            <person name="Saw J.H."/>
            <person name="Jorgensen S.L."/>
            <person name="Zaremba-Niedzwiedzka K."/>
            <person name="Martijn J."/>
            <person name="Lind A.E."/>
            <person name="van Eijk R."/>
            <person name="Schleper C."/>
            <person name="Guy L."/>
            <person name="Ettema T.J."/>
        </authorList>
    </citation>
    <scope>NUCLEOTIDE SEQUENCE</scope>
</reference>
<feature type="region of interest" description="Disordered" evidence="1">
    <location>
        <begin position="1"/>
        <end position="25"/>
    </location>
</feature>
<dbReference type="AlphaFoldDB" id="A0A0F9A1K2"/>
<evidence type="ECO:0000313" key="2">
    <source>
        <dbReference type="EMBL" id="KKK66081.1"/>
    </source>
</evidence>
<comment type="caution">
    <text evidence="2">The sequence shown here is derived from an EMBL/GenBank/DDBJ whole genome shotgun (WGS) entry which is preliminary data.</text>
</comment>
<sequence length="114" mass="13532">PIRPALPIPRIDPPRPPLPSLEGPQLPARRRRKFEALTWRQGFVWVSVFPPYGENDIFFTREKMPRTKRVRNPFEAFRRIERITGRTVDPEALDEWASLFQSARTIKQVREIIR</sequence>